<dbReference type="InterPro" id="IPR001647">
    <property type="entry name" value="HTH_TetR"/>
</dbReference>
<dbReference type="InterPro" id="IPR009057">
    <property type="entry name" value="Homeodomain-like_sf"/>
</dbReference>
<dbReference type="PROSITE" id="PS50977">
    <property type="entry name" value="HTH_TETR_2"/>
    <property type="match status" value="1"/>
</dbReference>
<dbReference type="Proteomes" id="UP000663499">
    <property type="component" value="Chromosome"/>
</dbReference>
<dbReference type="GO" id="GO:0003677">
    <property type="term" value="F:DNA binding"/>
    <property type="evidence" value="ECO:0007669"/>
    <property type="project" value="UniProtKB-UniRule"/>
</dbReference>
<name>A0A974XGA3_9FIRM</name>
<sequence>MRKEKNMYKKGITTKNNILKASKELFYENGYNNTTVHMIKDRAEVSLSAIPYYFKEKDRILQVIYTDFLSSIYKLVQKHMKEPIDSYLLHFLASKIYYYIIHDDANNDRFYREVTFAQSNIRILYPFMDTVHHNYARDFNIQLTEGELKYYRLTDAGGRREIMMDYYNDPASYDFNELIDYITSIVPNLMGIDKEVSREYARKSTAFAKEVDYSAIKFLV</sequence>
<dbReference type="Gene3D" id="1.10.357.10">
    <property type="entry name" value="Tetracycline Repressor, domain 2"/>
    <property type="match status" value="1"/>
</dbReference>
<dbReference type="PANTHER" id="PTHR43479">
    <property type="entry name" value="ACREF/ENVCD OPERON REPRESSOR-RELATED"/>
    <property type="match status" value="1"/>
</dbReference>
<evidence type="ECO:0000313" key="5">
    <source>
        <dbReference type="Proteomes" id="UP000663499"/>
    </source>
</evidence>
<keyword evidence="1 2" id="KW-0238">DNA-binding</keyword>
<evidence type="ECO:0000313" key="4">
    <source>
        <dbReference type="EMBL" id="QSX09221.1"/>
    </source>
</evidence>
<feature type="DNA-binding region" description="H-T-H motif" evidence="2">
    <location>
        <begin position="35"/>
        <end position="54"/>
    </location>
</feature>
<dbReference type="AlphaFoldDB" id="A0A974XGA3"/>
<protein>
    <submittedName>
        <fullName evidence="4">TetR/AcrR family transcriptional regulator</fullName>
    </submittedName>
</protein>
<evidence type="ECO:0000256" key="2">
    <source>
        <dbReference type="PROSITE-ProRule" id="PRU00335"/>
    </source>
</evidence>
<reference evidence="4" key="1">
    <citation type="submission" date="2021-03" db="EMBL/GenBank/DDBJ databases">
        <title>Alkalibacter marinus sp. nov., isolated from tidal flat sediment.</title>
        <authorList>
            <person name="Namirimu T."/>
            <person name="Yang J.-A."/>
            <person name="Yang S.-H."/>
            <person name="Kim Y.-J."/>
            <person name="Kwon K.K."/>
        </authorList>
    </citation>
    <scope>NUCLEOTIDE SEQUENCE</scope>
    <source>
        <strain evidence="4">ES005</strain>
    </source>
</reference>
<dbReference type="KEGG" id="alka:J0B03_03935"/>
<dbReference type="PRINTS" id="PR00455">
    <property type="entry name" value="HTHTETR"/>
</dbReference>
<evidence type="ECO:0000259" key="3">
    <source>
        <dbReference type="PROSITE" id="PS50977"/>
    </source>
</evidence>
<dbReference type="PANTHER" id="PTHR43479:SF11">
    <property type="entry name" value="ACREF_ENVCD OPERON REPRESSOR-RELATED"/>
    <property type="match status" value="1"/>
</dbReference>
<accession>A0A974XGA3</accession>
<dbReference type="InterPro" id="IPR050624">
    <property type="entry name" value="HTH-type_Tx_Regulator"/>
</dbReference>
<gene>
    <name evidence="4" type="ORF">J0B03_03935</name>
</gene>
<dbReference type="Pfam" id="PF00440">
    <property type="entry name" value="TetR_N"/>
    <property type="match status" value="1"/>
</dbReference>
<organism evidence="4 5">
    <name type="scientific">Alkalibacter rhizosphaerae</name>
    <dbReference type="NCBI Taxonomy" id="2815577"/>
    <lineage>
        <taxon>Bacteria</taxon>
        <taxon>Bacillati</taxon>
        <taxon>Bacillota</taxon>
        <taxon>Clostridia</taxon>
        <taxon>Eubacteriales</taxon>
        <taxon>Eubacteriaceae</taxon>
        <taxon>Alkalibacter</taxon>
    </lineage>
</organism>
<feature type="domain" description="HTH tetR-type" evidence="3">
    <location>
        <begin position="12"/>
        <end position="72"/>
    </location>
</feature>
<keyword evidence="5" id="KW-1185">Reference proteome</keyword>
<dbReference type="EMBL" id="CP071444">
    <property type="protein sequence ID" value="QSX09221.1"/>
    <property type="molecule type" value="Genomic_DNA"/>
</dbReference>
<dbReference type="SUPFAM" id="SSF46689">
    <property type="entry name" value="Homeodomain-like"/>
    <property type="match status" value="1"/>
</dbReference>
<proteinExistence type="predicted"/>
<dbReference type="RefSeq" id="WP_207300560.1">
    <property type="nucleotide sequence ID" value="NZ_CP071444.1"/>
</dbReference>
<evidence type="ECO:0000256" key="1">
    <source>
        <dbReference type="ARBA" id="ARBA00023125"/>
    </source>
</evidence>